<evidence type="ECO:0000313" key="2">
    <source>
        <dbReference type="Proteomes" id="UP000626109"/>
    </source>
</evidence>
<reference evidence="1" key="1">
    <citation type="submission" date="2021-02" db="EMBL/GenBank/DDBJ databases">
        <authorList>
            <person name="Dougan E. K."/>
            <person name="Rhodes N."/>
            <person name="Thang M."/>
            <person name="Chan C."/>
        </authorList>
    </citation>
    <scope>NUCLEOTIDE SEQUENCE</scope>
</reference>
<gene>
    <name evidence="1" type="ORF">PGLA2088_LOCUS8662</name>
</gene>
<dbReference type="Proteomes" id="UP000626109">
    <property type="component" value="Unassembled WGS sequence"/>
</dbReference>
<comment type="caution">
    <text evidence="1">The sequence shown here is derived from an EMBL/GenBank/DDBJ whole genome shotgun (WGS) entry which is preliminary data.</text>
</comment>
<organism evidence="1 2">
    <name type="scientific">Polarella glacialis</name>
    <name type="common">Dinoflagellate</name>
    <dbReference type="NCBI Taxonomy" id="89957"/>
    <lineage>
        <taxon>Eukaryota</taxon>
        <taxon>Sar</taxon>
        <taxon>Alveolata</taxon>
        <taxon>Dinophyceae</taxon>
        <taxon>Suessiales</taxon>
        <taxon>Suessiaceae</taxon>
        <taxon>Polarella</taxon>
    </lineage>
</organism>
<feature type="non-terminal residue" evidence="1">
    <location>
        <position position="116"/>
    </location>
</feature>
<dbReference type="AlphaFoldDB" id="A0A813IIY9"/>
<accession>A0A813IIY9</accession>
<name>A0A813IIY9_POLGL</name>
<sequence length="116" mass="11959">AGQMGGQLCKHICKRPSESVDAVDAPSHSRPQDIPVAGNVADVVKPTAAVKEVVKPTAAVKEDRNSMYASAQAASQAVETSASASRAGAWKTCEETWAAALQQAVDAGDLVKVTGR</sequence>
<dbReference type="EMBL" id="CAJNNW010009319">
    <property type="protein sequence ID" value="CAE8650875.1"/>
    <property type="molecule type" value="Genomic_DNA"/>
</dbReference>
<evidence type="ECO:0000313" key="1">
    <source>
        <dbReference type="EMBL" id="CAE8650875.1"/>
    </source>
</evidence>
<protein>
    <submittedName>
        <fullName evidence="1">Uncharacterized protein</fullName>
    </submittedName>
</protein>
<proteinExistence type="predicted"/>